<feature type="repeat" description="RCC1" evidence="3">
    <location>
        <begin position="508"/>
        <end position="591"/>
    </location>
</feature>
<sequence length="669" mass="70432">MSNKRNANDYDRSSHASKRGRADHGGGFVLGTTTTTTTTTATTTTIDDPAAPTTTSTSSDAADVAVVANNNASANARRGRAVRRRRHADSMLLLNRRTYEWARSLLSSSSAAAISDDSFYESAVENYLRRSAEIRRRYDRDYGDVVVFGSGDCGQLGCGVSVTESRAPRILKYLRGMGVDMIACGGLHSLALTGDGVVYSWGCNDEGSLGWKTGDDDDEDEDGGGGENNNSGSNGGYWPNKVVGFVRSAHGPTDDDDDGRGRGGGGGGGGGREEAVVITQVAAGETQSLALSSSGDVYAWGTYKDSEGRNFRCLPPPDDTRPSTGHKDMSNLEEDEDPMWHVPPRGRQDWPCHLTDMPGKAKDLSAGASFNAALMDDDTIVTWGVGTCGELARPVPVLDKATPNDVVVRDFLTPRPPVWEAGTTMSAKRSVTAVSCGGYHLLVVARDATSAGGDRVVYTSGLNQYGQLGHGDADRREVLTRVRSLDGRNIAKVEGGMHFSCFVDGAGRGLYACGRGDYGQLGITLELPDEGYYESLPVRVPLVHDIPSSSSSSSSNRRVNCIDAGSIVEEDQPIIEQVSCGSTHVLVLTRGGDAYSWGFGECGACGQGKSEEDVLRPRMIEMRHVAKVAGGGGASSASGGGAACEIRYVSGGGQHSAAIVKTGSTGFAS</sequence>
<dbReference type="InterPro" id="IPR058923">
    <property type="entry name" value="RCC1-like_dom"/>
</dbReference>
<feature type="repeat" description="RCC1" evidence="3">
    <location>
        <begin position="378"/>
        <end position="447"/>
    </location>
</feature>
<dbReference type="InterPro" id="IPR000408">
    <property type="entry name" value="Reg_chr_condens"/>
</dbReference>
<dbReference type="InterPro" id="IPR051553">
    <property type="entry name" value="Ran_GTPase-activating"/>
</dbReference>
<evidence type="ECO:0000256" key="2">
    <source>
        <dbReference type="ARBA" id="ARBA00022737"/>
    </source>
</evidence>
<proteinExistence type="predicted"/>
<evidence type="ECO:0000313" key="7">
    <source>
        <dbReference type="Proteomes" id="UP001530315"/>
    </source>
</evidence>
<dbReference type="Gene3D" id="2.130.10.30">
    <property type="entry name" value="Regulator of chromosome condensation 1/beta-lactamase-inhibitor protein II"/>
    <property type="match status" value="1"/>
</dbReference>
<dbReference type="Pfam" id="PF25390">
    <property type="entry name" value="WD40_RLD"/>
    <property type="match status" value="1"/>
</dbReference>
<evidence type="ECO:0000256" key="4">
    <source>
        <dbReference type="SAM" id="MobiDB-lite"/>
    </source>
</evidence>
<protein>
    <recommendedName>
        <fullName evidence="5">RCC1-like domain-containing protein</fullName>
    </recommendedName>
</protein>
<feature type="repeat" description="RCC1" evidence="3">
    <location>
        <begin position="196"/>
        <end position="294"/>
    </location>
</feature>
<dbReference type="SUPFAM" id="SSF50985">
    <property type="entry name" value="RCC1/BLIP-II"/>
    <property type="match status" value="1"/>
</dbReference>
<dbReference type="PROSITE" id="PS50012">
    <property type="entry name" value="RCC1_3"/>
    <property type="match status" value="5"/>
</dbReference>
<dbReference type="PANTHER" id="PTHR45982">
    <property type="entry name" value="REGULATOR OF CHROMOSOME CONDENSATION"/>
    <property type="match status" value="1"/>
</dbReference>
<feature type="compositionally biased region" description="Basic and acidic residues" evidence="4">
    <location>
        <begin position="318"/>
        <end position="330"/>
    </location>
</feature>
<dbReference type="InterPro" id="IPR009091">
    <property type="entry name" value="RCC1/BLIP-II"/>
</dbReference>
<dbReference type="PANTHER" id="PTHR45982:SF1">
    <property type="entry name" value="REGULATOR OF CHROMOSOME CONDENSATION"/>
    <property type="match status" value="1"/>
</dbReference>
<evidence type="ECO:0000313" key="6">
    <source>
        <dbReference type="EMBL" id="KAL3777702.1"/>
    </source>
</evidence>
<keyword evidence="1" id="KW-0344">Guanine-nucleotide releasing factor</keyword>
<accession>A0ABD3NPD5</accession>
<comment type="caution">
    <text evidence="6">The sequence shown here is derived from an EMBL/GenBank/DDBJ whole genome shotgun (WGS) entry which is preliminary data.</text>
</comment>
<evidence type="ECO:0000256" key="1">
    <source>
        <dbReference type="ARBA" id="ARBA00022658"/>
    </source>
</evidence>
<dbReference type="AlphaFoldDB" id="A0ABD3NPD5"/>
<dbReference type="Proteomes" id="UP001530315">
    <property type="component" value="Unassembled WGS sequence"/>
</dbReference>
<feature type="repeat" description="RCC1" evidence="3">
    <location>
        <begin position="143"/>
        <end position="195"/>
    </location>
</feature>
<feature type="compositionally biased region" description="Acidic residues" evidence="4">
    <location>
        <begin position="215"/>
        <end position="224"/>
    </location>
</feature>
<feature type="region of interest" description="Disordered" evidence="4">
    <location>
        <begin position="210"/>
        <end position="272"/>
    </location>
</feature>
<feature type="region of interest" description="Disordered" evidence="4">
    <location>
        <begin position="1"/>
        <end position="35"/>
    </location>
</feature>
<reference evidence="6 7" key="1">
    <citation type="submission" date="2024-10" db="EMBL/GenBank/DDBJ databases">
        <title>Updated reference genomes for cyclostephanoid diatoms.</title>
        <authorList>
            <person name="Roberts W.R."/>
            <person name="Alverson A.J."/>
        </authorList>
    </citation>
    <scope>NUCLEOTIDE SEQUENCE [LARGE SCALE GENOMIC DNA]</scope>
    <source>
        <strain evidence="6 7">AJA276-08</strain>
    </source>
</reference>
<keyword evidence="7" id="KW-1185">Reference proteome</keyword>
<feature type="region of interest" description="Disordered" evidence="4">
    <location>
        <begin position="310"/>
        <end position="342"/>
    </location>
</feature>
<evidence type="ECO:0000256" key="3">
    <source>
        <dbReference type="PROSITE-ProRule" id="PRU00235"/>
    </source>
</evidence>
<organism evidence="6 7">
    <name type="scientific">Stephanodiscus triporus</name>
    <dbReference type="NCBI Taxonomy" id="2934178"/>
    <lineage>
        <taxon>Eukaryota</taxon>
        <taxon>Sar</taxon>
        <taxon>Stramenopiles</taxon>
        <taxon>Ochrophyta</taxon>
        <taxon>Bacillariophyta</taxon>
        <taxon>Coscinodiscophyceae</taxon>
        <taxon>Thalassiosirophycidae</taxon>
        <taxon>Stephanodiscales</taxon>
        <taxon>Stephanodiscaceae</taxon>
        <taxon>Stephanodiscus</taxon>
    </lineage>
</organism>
<keyword evidence="2" id="KW-0677">Repeat</keyword>
<dbReference type="PRINTS" id="PR00633">
    <property type="entry name" value="RCCNDNSATION"/>
</dbReference>
<feature type="region of interest" description="Disordered" evidence="4">
    <location>
        <begin position="40"/>
        <end position="59"/>
    </location>
</feature>
<dbReference type="EMBL" id="JALLAZ020001270">
    <property type="protein sequence ID" value="KAL3777702.1"/>
    <property type="molecule type" value="Genomic_DNA"/>
</dbReference>
<dbReference type="PROSITE" id="PS00626">
    <property type="entry name" value="RCC1_2"/>
    <property type="match status" value="1"/>
</dbReference>
<name>A0ABD3NPD5_9STRA</name>
<evidence type="ECO:0000259" key="5">
    <source>
        <dbReference type="Pfam" id="PF25390"/>
    </source>
</evidence>
<feature type="compositionally biased region" description="Basic and acidic residues" evidence="4">
    <location>
        <begin position="1"/>
        <end position="24"/>
    </location>
</feature>
<feature type="domain" description="RCC1-like" evidence="5">
    <location>
        <begin position="144"/>
        <end position="635"/>
    </location>
</feature>
<gene>
    <name evidence="6" type="ORF">ACHAW5_010340</name>
</gene>
<feature type="repeat" description="RCC1" evidence="3">
    <location>
        <begin position="592"/>
        <end position="662"/>
    </location>
</feature>